<name>S7VIP6_9BACT</name>
<dbReference type="EMBL" id="ATNM01000057">
    <property type="protein sequence ID" value="EPR69851.1"/>
    <property type="molecule type" value="Genomic_DNA"/>
</dbReference>
<comment type="caution">
    <text evidence="10">The sequence shown here is derived from an EMBL/GenBank/DDBJ whole genome shotgun (WGS) entry which is preliminary data.</text>
</comment>
<evidence type="ECO:0000256" key="4">
    <source>
        <dbReference type="ARBA" id="ARBA00022605"/>
    </source>
</evidence>
<evidence type="ECO:0000256" key="5">
    <source>
        <dbReference type="ARBA" id="ARBA00022679"/>
    </source>
</evidence>
<dbReference type="FunFam" id="3.20.20.210:FF:000002">
    <property type="entry name" value="5-methyltetrahydropteroyltriglutamate--homocysteine methyltransferase"/>
    <property type="match status" value="1"/>
</dbReference>
<evidence type="ECO:0000313" key="11">
    <source>
        <dbReference type="Proteomes" id="UP000014974"/>
    </source>
</evidence>
<evidence type="ECO:0000256" key="8">
    <source>
        <dbReference type="ARBA" id="ARBA00023167"/>
    </source>
</evidence>
<proteinExistence type="inferred from homology"/>
<dbReference type="AlphaFoldDB" id="S7VIP6"/>
<gene>
    <name evidence="10" type="ORF">ADICYQ_1185</name>
</gene>
<evidence type="ECO:0000256" key="2">
    <source>
        <dbReference type="ARBA" id="ARBA00009553"/>
    </source>
</evidence>
<dbReference type="EC" id="2.1.1.14" evidence="10"/>
<dbReference type="CDD" id="cd03311">
    <property type="entry name" value="CIMS_C_terminal_like"/>
    <property type="match status" value="1"/>
</dbReference>
<organism evidence="10 11">
    <name type="scientific">Cyclobacterium qasimii M12-11B</name>
    <dbReference type="NCBI Taxonomy" id="641524"/>
    <lineage>
        <taxon>Bacteria</taxon>
        <taxon>Pseudomonadati</taxon>
        <taxon>Bacteroidota</taxon>
        <taxon>Cytophagia</taxon>
        <taxon>Cytophagales</taxon>
        <taxon>Cyclobacteriaceae</taxon>
        <taxon>Cyclobacterium</taxon>
    </lineage>
</organism>
<accession>S7VIP6</accession>
<evidence type="ECO:0000259" key="9">
    <source>
        <dbReference type="Pfam" id="PF01717"/>
    </source>
</evidence>
<evidence type="ECO:0000313" key="10">
    <source>
        <dbReference type="EMBL" id="EPR69851.1"/>
    </source>
</evidence>
<dbReference type="SUPFAM" id="SSF51726">
    <property type="entry name" value="UROD/MetE-like"/>
    <property type="match status" value="1"/>
</dbReference>
<evidence type="ECO:0000256" key="1">
    <source>
        <dbReference type="ARBA" id="ARBA00001947"/>
    </source>
</evidence>
<comment type="similarity">
    <text evidence="2">Belongs to the vitamin-B12 independent methionine synthase family.</text>
</comment>
<comment type="cofactor">
    <cofactor evidence="1">
        <name>Zn(2+)</name>
        <dbReference type="ChEBI" id="CHEBI:29105"/>
    </cofactor>
</comment>
<feature type="domain" description="Cobalamin-independent methionine synthase MetE C-terminal/archaeal" evidence="9">
    <location>
        <begin position="75"/>
        <end position="397"/>
    </location>
</feature>
<reference evidence="10 11" key="1">
    <citation type="journal article" date="2013" name="Genome Announc.">
        <title>Draft Genome Sequence of Cyclobacterium qasimii Strain M12-11BT, Isolated from Arctic Marine Sediment.</title>
        <authorList>
            <person name="Shivaji S."/>
            <person name="Ara S."/>
            <person name="Singh A."/>
            <person name="Kumar Pinnaka A."/>
        </authorList>
    </citation>
    <scope>NUCLEOTIDE SEQUENCE [LARGE SCALE GENOMIC DNA]</scope>
    <source>
        <strain evidence="10 11">M12-11B</strain>
    </source>
</reference>
<evidence type="ECO:0000256" key="6">
    <source>
        <dbReference type="ARBA" id="ARBA00022723"/>
    </source>
</evidence>
<keyword evidence="6" id="KW-0479">Metal-binding</keyword>
<keyword evidence="8" id="KW-0486">Methionine biosynthesis</keyword>
<dbReference type="GO" id="GO:0009086">
    <property type="term" value="P:methionine biosynthetic process"/>
    <property type="evidence" value="ECO:0007669"/>
    <property type="project" value="UniProtKB-KW"/>
</dbReference>
<sequence length="410" mass="46536">MVLLQELSLPNPHKDTLLELETNKAAIASRENSSLIHNETVKLRVASISPSDDKRDSRYASRKTLQQKLLKLPALPTTTIGSFPQTGEVRKWRSQFRKGFIDAKTYENLLKEATEKVIRKQEEIGLDVLVHGEYERNDMVEYFGEQLAGFTFSQFGWVQSYGSRCVKPPIIYGDVFRPAPMTVFWSSYAQSLTKKRVKGMLTGPVTILQWSFVRNDQPRSQTCRQIALAIRDEVTDLESAGIKIIQIDEPAIREGLPLRKSEWEAYLDWAVEAFRLTSSGVSDATQIHTHMCYSEFNDIMPSIAAMDADVITIECSRSQMELLDAFADFKYPNEIGPGIYDIHAPRVPTKSEMVQLIKKAQDVIPTAQLWVNPDCGLKTRQWDETEKALKLMVEAAKELRAMEKSPSELV</sequence>
<keyword evidence="4" id="KW-0028">Amino-acid biosynthesis</keyword>
<dbReference type="Proteomes" id="UP000014974">
    <property type="component" value="Unassembled WGS sequence"/>
</dbReference>
<dbReference type="STRING" id="641524.ADICYQ_1185"/>
<dbReference type="GO" id="GO:0008270">
    <property type="term" value="F:zinc ion binding"/>
    <property type="evidence" value="ECO:0007669"/>
    <property type="project" value="InterPro"/>
</dbReference>
<dbReference type="InterPro" id="IPR002629">
    <property type="entry name" value="Met_Synth_C/arc"/>
</dbReference>
<dbReference type="GO" id="GO:0003871">
    <property type="term" value="F:5-methyltetrahydropteroyltriglutamate-homocysteine S-methyltransferase activity"/>
    <property type="evidence" value="ECO:0007669"/>
    <property type="project" value="UniProtKB-EC"/>
</dbReference>
<keyword evidence="7" id="KW-0862">Zinc</keyword>
<dbReference type="GO" id="GO:0032259">
    <property type="term" value="P:methylation"/>
    <property type="evidence" value="ECO:0007669"/>
    <property type="project" value="UniProtKB-KW"/>
</dbReference>
<evidence type="ECO:0000256" key="7">
    <source>
        <dbReference type="ARBA" id="ARBA00022833"/>
    </source>
</evidence>
<dbReference type="PATRIC" id="fig|641524.5.peg.1174"/>
<evidence type="ECO:0000256" key="3">
    <source>
        <dbReference type="ARBA" id="ARBA00022603"/>
    </source>
</evidence>
<dbReference type="NCBIfam" id="NF003556">
    <property type="entry name" value="PRK05222.1"/>
    <property type="match status" value="1"/>
</dbReference>
<keyword evidence="5 10" id="KW-0808">Transferase</keyword>
<dbReference type="eggNOG" id="COG0620">
    <property type="taxonomic scope" value="Bacteria"/>
</dbReference>
<dbReference type="PANTHER" id="PTHR30519">
    <property type="entry name" value="5-METHYLTETRAHYDROPTEROYLTRIGLUTAMATE--HOMOCYSTEINE METHYLTRANSFERASE"/>
    <property type="match status" value="1"/>
</dbReference>
<dbReference type="Gene3D" id="3.20.20.210">
    <property type="match status" value="1"/>
</dbReference>
<keyword evidence="3 10" id="KW-0489">Methyltransferase</keyword>
<protein>
    <submittedName>
        <fullName evidence="10">5-methyltetrahydropteroyltriglutamate--homocysteine methyltransferase</fullName>
        <ecNumber evidence="10">2.1.1.14</ecNumber>
    </submittedName>
</protein>
<dbReference type="InterPro" id="IPR038071">
    <property type="entry name" value="UROD/MetE-like_sf"/>
</dbReference>
<dbReference type="Pfam" id="PF01717">
    <property type="entry name" value="Meth_synt_2"/>
    <property type="match status" value="1"/>
</dbReference>